<feature type="domain" description="PRKAA1/2 autoinhibitory" evidence="13">
    <location>
        <begin position="41"/>
        <end position="86"/>
    </location>
</feature>
<feature type="domain" description="AMPK C-terminal adenylate sensor" evidence="12">
    <location>
        <begin position="196"/>
        <end position="262"/>
    </location>
</feature>
<evidence type="ECO:0000259" key="13">
    <source>
        <dbReference type="Pfam" id="PF21147"/>
    </source>
</evidence>
<evidence type="ECO:0000313" key="14">
    <source>
        <dbReference type="WBParaSite" id="maker-PairedContig_877-snap-gene-0.13-mRNA-1"/>
    </source>
</evidence>
<dbReference type="Gene3D" id="3.30.310.80">
    <property type="entry name" value="Kinase associated domain 1, KA1"/>
    <property type="match status" value="1"/>
</dbReference>
<dbReference type="CDD" id="cd12122">
    <property type="entry name" value="AMPKA_C"/>
    <property type="match status" value="1"/>
</dbReference>
<reference evidence="14" key="1">
    <citation type="submission" date="2016-11" db="UniProtKB">
        <authorList>
            <consortium name="WormBaseParasite"/>
        </authorList>
    </citation>
    <scope>IDENTIFICATION</scope>
    <source>
        <strain evidence="14">pt0022</strain>
    </source>
</reference>
<dbReference type="GO" id="GO:0005737">
    <property type="term" value="C:cytoplasm"/>
    <property type="evidence" value="ECO:0007669"/>
    <property type="project" value="UniProtKB-ARBA"/>
</dbReference>
<evidence type="ECO:0000256" key="1">
    <source>
        <dbReference type="ARBA" id="ARBA00006234"/>
    </source>
</evidence>
<dbReference type="GO" id="GO:0004674">
    <property type="term" value="F:protein serine/threonine kinase activity"/>
    <property type="evidence" value="ECO:0007669"/>
    <property type="project" value="UniProtKB-KW"/>
</dbReference>
<evidence type="ECO:0000256" key="5">
    <source>
        <dbReference type="ARBA" id="ARBA00022679"/>
    </source>
</evidence>
<dbReference type="Gene3D" id="1.10.8.10">
    <property type="entry name" value="DNA helicase RuvA subunit, C-terminal domain"/>
    <property type="match status" value="1"/>
</dbReference>
<dbReference type="CDD" id="cd14336">
    <property type="entry name" value="UBA_AID_AMPKalpha"/>
    <property type="match status" value="1"/>
</dbReference>
<proteinExistence type="inferred from homology"/>
<feature type="region of interest" description="Disordered" evidence="11">
    <location>
        <begin position="131"/>
        <end position="161"/>
    </location>
</feature>
<protein>
    <recommendedName>
        <fullName evidence="2">non-specific serine/threonine protein kinase</fullName>
        <ecNumber evidence="2">2.7.11.1</ecNumber>
    </recommendedName>
</protein>
<dbReference type="Pfam" id="PF16579">
    <property type="entry name" value="AdenylateSensor"/>
    <property type="match status" value="1"/>
</dbReference>
<dbReference type="Pfam" id="PF21147">
    <property type="entry name" value="AMPK_alpha_AID"/>
    <property type="match status" value="1"/>
</dbReference>
<evidence type="ECO:0000259" key="12">
    <source>
        <dbReference type="Pfam" id="PF16579"/>
    </source>
</evidence>
<dbReference type="EC" id="2.7.11.1" evidence="2"/>
<dbReference type="InterPro" id="IPR032270">
    <property type="entry name" value="AMPK_C"/>
</dbReference>
<keyword evidence="5" id="KW-0808">Transferase</keyword>
<feature type="compositionally biased region" description="Low complexity" evidence="11">
    <location>
        <begin position="139"/>
        <end position="152"/>
    </location>
</feature>
<evidence type="ECO:0000256" key="7">
    <source>
        <dbReference type="ARBA" id="ARBA00022777"/>
    </source>
</evidence>
<dbReference type="WBParaSite" id="maker-PairedContig_877-snap-gene-0.13-mRNA-1">
    <property type="protein sequence ID" value="maker-PairedContig_877-snap-gene-0.13-mRNA-1"/>
    <property type="gene ID" value="maker-PairedContig_877-snap-gene-0.13"/>
</dbReference>
<dbReference type="InterPro" id="IPR028375">
    <property type="entry name" value="KA1/Ssp2_C"/>
</dbReference>
<keyword evidence="7" id="KW-0418">Kinase</keyword>
<dbReference type="GO" id="GO:0005524">
    <property type="term" value="F:ATP binding"/>
    <property type="evidence" value="ECO:0007669"/>
    <property type="project" value="UniProtKB-KW"/>
</dbReference>
<evidence type="ECO:0000256" key="10">
    <source>
        <dbReference type="ARBA" id="ARBA00048679"/>
    </source>
</evidence>
<evidence type="ECO:0000256" key="6">
    <source>
        <dbReference type="ARBA" id="ARBA00022741"/>
    </source>
</evidence>
<evidence type="ECO:0000256" key="11">
    <source>
        <dbReference type="SAM" id="MobiDB-lite"/>
    </source>
</evidence>
<dbReference type="GO" id="GO:0043050">
    <property type="term" value="P:nematode pharyngeal pumping"/>
    <property type="evidence" value="ECO:0007669"/>
    <property type="project" value="UniProtKB-ARBA"/>
</dbReference>
<dbReference type="SUPFAM" id="SSF103243">
    <property type="entry name" value="KA1-like"/>
    <property type="match status" value="1"/>
</dbReference>
<evidence type="ECO:0000256" key="9">
    <source>
        <dbReference type="ARBA" id="ARBA00047899"/>
    </source>
</evidence>
<organism evidence="14">
    <name type="scientific">Wuchereria bancrofti</name>
    <dbReference type="NCBI Taxonomy" id="6293"/>
    <lineage>
        <taxon>Eukaryota</taxon>
        <taxon>Metazoa</taxon>
        <taxon>Ecdysozoa</taxon>
        <taxon>Nematoda</taxon>
        <taxon>Chromadorea</taxon>
        <taxon>Rhabditida</taxon>
        <taxon>Spirurina</taxon>
        <taxon>Spiruromorpha</taxon>
        <taxon>Filarioidea</taxon>
        <taxon>Onchocercidae</taxon>
        <taxon>Wuchereria</taxon>
    </lineage>
</organism>
<keyword evidence="8" id="KW-0067">ATP-binding</keyword>
<dbReference type="AlphaFoldDB" id="A0A1I8F072"/>
<comment type="catalytic activity">
    <reaction evidence="9">
        <text>L-threonyl-[protein] + ATP = O-phospho-L-threonyl-[protein] + ADP + H(+)</text>
        <dbReference type="Rhea" id="RHEA:46608"/>
        <dbReference type="Rhea" id="RHEA-COMP:11060"/>
        <dbReference type="Rhea" id="RHEA-COMP:11605"/>
        <dbReference type="ChEBI" id="CHEBI:15378"/>
        <dbReference type="ChEBI" id="CHEBI:30013"/>
        <dbReference type="ChEBI" id="CHEBI:30616"/>
        <dbReference type="ChEBI" id="CHEBI:61977"/>
        <dbReference type="ChEBI" id="CHEBI:456216"/>
        <dbReference type="EC" id="2.7.11.1"/>
    </reaction>
</comment>
<sequence>MLQVDPMKRATIKDVIQHDWFQKDLPAYLFPPINESEASIVDIEAVKEVTRRYGVLEEDVTNALLGDDPHHHLSIAYNLIVDNKRIADETAKLSIEEFYQVTPIGKFQTADMFHRHPERISGSNKITPYLENIGNSGDSMSNSQHRSQSSSNVAASQKSPHVRRAKWHLGIRSQSRPGFRREWLLSAKNRFWYIFTEDIMYEVFKAMKSLGFEWKIFNPYHIVVRKKPECSAHEPPKMSLQLYQVDQKSYLLDFKSLVDEDAGSASSSRHASVSMPVKPSLRTGRAQSLPVPMEVDHSPLPSPIVIKQSQTMQFFEMCASLIGTLARSVLLFFILSGQNDLDKVKIHDLLQFRAVCAMFFGQGIGSAVV</sequence>
<keyword evidence="6" id="KW-0547">Nucleotide-binding</keyword>
<evidence type="ECO:0000256" key="8">
    <source>
        <dbReference type="ARBA" id="ARBA00022840"/>
    </source>
</evidence>
<keyword evidence="4" id="KW-0597">Phosphoprotein</keyword>
<dbReference type="STRING" id="6293.A0A1I8F072"/>
<evidence type="ECO:0000256" key="4">
    <source>
        <dbReference type="ARBA" id="ARBA00022553"/>
    </source>
</evidence>
<dbReference type="FunFam" id="1.10.8.10:FF:000055">
    <property type="entry name" value="Non-specific serine/threonine protein kinase"/>
    <property type="match status" value="1"/>
</dbReference>
<evidence type="ECO:0000256" key="3">
    <source>
        <dbReference type="ARBA" id="ARBA00022527"/>
    </source>
</evidence>
<name>A0A1I8F072_WUCBA</name>
<accession>A0A1I8F072</accession>
<dbReference type="InterPro" id="IPR049020">
    <property type="entry name" value="PRKAA1/2_AID"/>
</dbReference>
<comment type="similarity">
    <text evidence="1">Belongs to the protein kinase superfamily. CAMK Ser/Thr protein kinase family. SNF1 subfamily.</text>
</comment>
<comment type="catalytic activity">
    <reaction evidence="10">
        <text>L-seryl-[protein] + ATP = O-phospho-L-seryl-[protein] + ADP + H(+)</text>
        <dbReference type="Rhea" id="RHEA:17989"/>
        <dbReference type="Rhea" id="RHEA-COMP:9863"/>
        <dbReference type="Rhea" id="RHEA-COMP:11604"/>
        <dbReference type="ChEBI" id="CHEBI:15378"/>
        <dbReference type="ChEBI" id="CHEBI:29999"/>
        <dbReference type="ChEBI" id="CHEBI:30616"/>
        <dbReference type="ChEBI" id="CHEBI:83421"/>
        <dbReference type="ChEBI" id="CHEBI:456216"/>
        <dbReference type="EC" id="2.7.11.1"/>
    </reaction>
</comment>
<evidence type="ECO:0000256" key="2">
    <source>
        <dbReference type="ARBA" id="ARBA00012513"/>
    </source>
</evidence>
<keyword evidence="3" id="KW-0723">Serine/threonine-protein kinase</keyword>